<gene>
    <name evidence="2" type="ORF">K7X08_029800</name>
</gene>
<proteinExistence type="predicted"/>
<accession>A0A9Q1MCG2</accession>
<dbReference type="Proteomes" id="UP001152561">
    <property type="component" value="Unassembled WGS sequence"/>
</dbReference>
<dbReference type="EMBL" id="JAJAGQ010000008">
    <property type="protein sequence ID" value="KAJ8556409.1"/>
    <property type="molecule type" value="Genomic_DNA"/>
</dbReference>
<dbReference type="AlphaFoldDB" id="A0A9Q1MCG2"/>
<name>A0A9Q1MCG2_9SOLA</name>
<evidence type="ECO:0000313" key="3">
    <source>
        <dbReference type="Proteomes" id="UP001152561"/>
    </source>
</evidence>
<evidence type="ECO:0000313" key="2">
    <source>
        <dbReference type="EMBL" id="KAJ8556409.1"/>
    </source>
</evidence>
<sequence>MVLTSSPTRHRELPPAQGPRSEDQALFDLLAASIQGVFDDIPSLVLIAHSHAMALYIGLRSVELVCLCLDLSLENSRN</sequence>
<comment type="caution">
    <text evidence="2">The sequence shown here is derived from an EMBL/GenBank/DDBJ whole genome shotgun (WGS) entry which is preliminary data.</text>
</comment>
<organism evidence="2 3">
    <name type="scientific">Anisodus acutangulus</name>
    <dbReference type="NCBI Taxonomy" id="402998"/>
    <lineage>
        <taxon>Eukaryota</taxon>
        <taxon>Viridiplantae</taxon>
        <taxon>Streptophyta</taxon>
        <taxon>Embryophyta</taxon>
        <taxon>Tracheophyta</taxon>
        <taxon>Spermatophyta</taxon>
        <taxon>Magnoliopsida</taxon>
        <taxon>eudicotyledons</taxon>
        <taxon>Gunneridae</taxon>
        <taxon>Pentapetalae</taxon>
        <taxon>asterids</taxon>
        <taxon>lamiids</taxon>
        <taxon>Solanales</taxon>
        <taxon>Solanaceae</taxon>
        <taxon>Solanoideae</taxon>
        <taxon>Hyoscyameae</taxon>
        <taxon>Anisodus</taxon>
    </lineage>
</organism>
<keyword evidence="3" id="KW-1185">Reference proteome</keyword>
<feature type="region of interest" description="Disordered" evidence="1">
    <location>
        <begin position="1"/>
        <end position="21"/>
    </location>
</feature>
<protein>
    <submittedName>
        <fullName evidence="2">Uncharacterized protein</fullName>
    </submittedName>
</protein>
<evidence type="ECO:0000256" key="1">
    <source>
        <dbReference type="SAM" id="MobiDB-lite"/>
    </source>
</evidence>
<reference evidence="3" key="1">
    <citation type="journal article" date="2023" name="Proc. Natl. Acad. Sci. U.S.A.">
        <title>Genomic and structural basis for evolution of tropane alkaloid biosynthesis.</title>
        <authorList>
            <person name="Wanga Y.-J."/>
            <person name="Taina T."/>
            <person name="Yua J.-Y."/>
            <person name="Lia J."/>
            <person name="Xua B."/>
            <person name="Chenc J."/>
            <person name="D'Auriad J.C."/>
            <person name="Huanga J.-P."/>
            <person name="Huanga S.-X."/>
        </authorList>
    </citation>
    <scope>NUCLEOTIDE SEQUENCE [LARGE SCALE GENOMIC DNA]</scope>
    <source>
        <strain evidence="3">cv. KIB-2019</strain>
    </source>
</reference>